<keyword evidence="1" id="KW-0472">Membrane</keyword>
<dbReference type="STRING" id="764291.STRUR_1224"/>
<organism evidence="2 3">
    <name type="scientific">Streptococcus urinalis 2285-97</name>
    <dbReference type="NCBI Taxonomy" id="764291"/>
    <lineage>
        <taxon>Bacteria</taxon>
        <taxon>Bacillati</taxon>
        <taxon>Bacillota</taxon>
        <taxon>Bacilli</taxon>
        <taxon>Lactobacillales</taxon>
        <taxon>Streptococcaceae</taxon>
        <taxon>Streptococcus</taxon>
    </lineage>
</organism>
<reference evidence="2 3" key="1">
    <citation type="journal article" date="2014" name="Int. J. Syst. Evol. Microbiol.">
        <title>Phylogenomics and the dynamic genome evolution of the genus Streptococcus.</title>
        <authorList>
            <consortium name="The Broad Institute Genome Sequencing Platform"/>
            <person name="Richards V.P."/>
            <person name="Palmer S.R."/>
            <person name="Pavinski Bitar P.D."/>
            <person name="Qin X."/>
            <person name="Weinstock G.M."/>
            <person name="Highlander S.K."/>
            <person name="Town C.D."/>
            <person name="Burne R.A."/>
            <person name="Stanhope M.J."/>
        </authorList>
    </citation>
    <scope>NUCLEOTIDE SEQUENCE [LARGE SCALE GENOMIC DNA]</scope>
    <source>
        <strain evidence="2 3">2285-97</strain>
    </source>
</reference>
<dbReference type="Proteomes" id="UP000005388">
    <property type="component" value="Unassembled WGS sequence"/>
</dbReference>
<evidence type="ECO:0000313" key="2">
    <source>
        <dbReference type="EMBL" id="EHJ56269.1"/>
    </source>
</evidence>
<protein>
    <submittedName>
        <fullName evidence="2">Uncharacterized protein</fullName>
    </submittedName>
</protein>
<keyword evidence="3" id="KW-1185">Reference proteome</keyword>
<evidence type="ECO:0000313" key="3">
    <source>
        <dbReference type="Proteomes" id="UP000005388"/>
    </source>
</evidence>
<keyword evidence="1" id="KW-0812">Transmembrane</keyword>
<keyword evidence="1" id="KW-1133">Transmembrane helix</keyword>
<comment type="caution">
    <text evidence="2">The sequence shown here is derived from an EMBL/GenBank/DDBJ whole genome shotgun (WGS) entry which is preliminary data.</text>
</comment>
<dbReference type="AlphaFoldDB" id="G5KG63"/>
<sequence length="118" mass="13199">MKKENKGLLVGLTVGGVAGLTYYLVSTKKEEKNKSFNIDHFNDLFHDQSHKYQNTLSEKWKDTKDVVDDYGQKASKVFEKGLSTAKDTSSEYGDKALDALNQAVKGLQSLVDNISQHK</sequence>
<dbReference type="RefSeq" id="WP_006739033.1">
    <property type="nucleotide sequence ID" value="NZ_AEUZ02000001.1"/>
</dbReference>
<gene>
    <name evidence="2" type="ORF">STRUR_1224</name>
</gene>
<accession>G5KG63</accession>
<evidence type="ECO:0000256" key="1">
    <source>
        <dbReference type="SAM" id="Phobius"/>
    </source>
</evidence>
<dbReference type="EMBL" id="AEUZ02000001">
    <property type="protein sequence ID" value="EHJ56269.1"/>
    <property type="molecule type" value="Genomic_DNA"/>
</dbReference>
<name>G5KG63_9STRE</name>
<feature type="transmembrane region" description="Helical" evidence="1">
    <location>
        <begin position="7"/>
        <end position="25"/>
    </location>
</feature>
<proteinExistence type="predicted"/>